<name>A0A5B9VZT0_9BACT</name>
<keyword evidence="2" id="KW-1185">Reference proteome</keyword>
<sequence>MNAGDLYKAGKLAAAIDAQIADVRSHPLDQAKRVFLFELLMFAGDLERARRQAEAFQFEDMDLERAAANYRRLVDSEQARRDVFERGTAPGFFGEHSQHLRLRLEAVNCLRVGNTGEAASLLARAEEAMPAVVGSLNGQPFHALRDADDLFGGVLEVMANGRYFWVGLDQVRVAAMNPPSFPRDLLYIPTHLELESEAGEVFLPALYPGSHAHDDEAVRLGRLTDWKTLEDDLTLGVGLHTYLRDDDAATILEWREFRATGT</sequence>
<dbReference type="OrthoDB" id="5416084at2"/>
<dbReference type="PIRSF" id="PIRSF029288">
    <property type="entry name" value="SciE_ImpE"/>
    <property type="match status" value="1"/>
</dbReference>
<dbReference type="InterPro" id="IPR011990">
    <property type="entry name" value="TPR-like_helical_dom_sf"/>
</dbReference>
<dbReference type="SUPFAM" id="SSF144059">
    <property type="entry name" value="ImpE-like"/>
    <property type="match status" value="1"/>
</dbReference>
<dbReference type="KEGG" id="agv:OJF2_23480"/>
<dbReference type="EMBL" id="CP042997">
    <property type="protein sequence ID" value="QEH33818.1"/>
    <property type="molecule type" value="Genomic_DNA"/>
</dbReference>
<dbReference type="Gene3D" id="1.25.40.10">
    <property type="entry name" value="Tetratricopeptide repeat domain"/>
    <property type="match status" value="1"/>
</dbReference>
<evidence type="ECO:0000313" key="1">
    <source>
        <dbReference type="EMBL" id="QEH33818.1"/>
    </source>
</evidence>
<dbReference type="InterPro" id="IPR009211">
    <property type="entry name" value="TagJ"/>
</dbReference>
<dbReference type="AlphaFoldDB" id="A0A5B9VZT0"/>
<accession>A0A5B9VZT0</accession>
<dbReference type="RefSeq" id="WP_148593821.1">
    <property type="nucleotide sequence ID" value="NZ_CP042997.1"/>
</dbReference>
<reference evidence="1 2" key="1">
    <citation type="submission" date="2019-08" db="EMBL/GenBank/DDBJ databases">
        <title>Deep-cultivation of Planctomycetes and their phenomic and genomic characterization uncovers novel biology.</title>
        <authorList>
            <person name="Wiegand S."/>
            <person name="Jogler M."/>
            <person name="Boedeker C."/>
            <person name="Pinto D."/>
            <person name="Vollmers J."/>
            <person name="Rivas-Marin E."/>
            <person name="Kohn T."/>
            <person name="Peeters S.H."/>
            <person name="Heuer A."/>
            <person name="Rast P."/>
            <person name="Oberbeckmann S."/>
            <person name="Bunk B."/>
            <person name="Jeske O."/>
            <person name="Meyerdierks A."/>
            <person name="Storesund J.E."/>
            <person name="Kallscheuer N."/>
            <person name="Luecker S."/>
            <person name="Lage O.M."/>
            <person name="Pohl T."/>
            <person name="Merkel B.J."/>
            <person name="Hornburger P."/>
            <person name="Mueller R.-W."/>
            <person name="Bruemmer F."/>
            <person name="Labrenz M."/>
            <person name="Spormann A.M."/>
            <person name="Op den Camp H."/>
            <person name="Overmann J."/>
            <person name="Amann R."/>
            <person name="Jetten M.S.M."/>
            <person name="Mascher T."/>
            <person name="Medema M.H."/>
            <person name="Devos D.P."/>
            <person name="Kaster A.-K."/>
            <person name="Ovreas L."/>
            <person name="Rohde M."/>
            <person name="Galperin M.Y."/>
            <person name="Jogler C."/>
        </authorList>
    </citation>
    <scope>NUCLEOTIDE SEQUENCE [LARGE SCALE GENOMIC DNA]</scope>
    <source>
        <strain evidence="1 2">OJF2</strain>
    </source>
</reference>
<proteinExistence type="predicted"/>
<protein>
    <submittedName>
        <fullName evidence="1">ImpE protein</fullName>
    </submittedName>
</protein>
<dbReference type="Proteomes" id="UP000324233">
    <property type="component" value="Chromosome"/>
</dbReference>
<evidence type="ECO:0000313" key="2">
    <source>
        <dbReference type="Proteomes" id="UP000324233"/>
    </source>
</evidence>
<dbReference type="Pfam" id="PF07024">
    <property type="entry name" value="ImpE"/>
    <property type="match status" value="1"/>
</dbReference>
<gene>
    <name evidence="1" type="ORF">OJF2_23480</name>
</gene>
<organism evidence="1 2">
    <name type="scientific">Aquisphaera giovannonii</name>
    <dbReference type="NCBI Taxonomy" id="406548"/>
    <lineage>
        <taxon>Bacteria</taxon>
        <taxon>Pseudomonadati</taxon>
        <taxon>Planctomycetota</taxon>
        <taxon>Planctomycetia</taxon>
        <taxon>Isosphaerales</taxon>
        <taxon>Isosphaeraceae</taxon>
        <taxon>Aquisphaera</taxon>
    </lineage>
</organism>